<dbReference type="Pfam" id="PF00293">
    <property type="entry name" value="NUDIX"/>
    <property type="match status" value="1"/>
</dbReference>
<gene>
    <name evidence="4" type="ORF">SAMN05216267_101272</name>
</gene>
<dbReference type="CDD" id="cd02883">
    <property type="entry name" value="NUDIX_Hydrolase"/>
    <property type="match status" value="1"/>
</dbReference>
<dbReference type="PANTHER" id="PTHR43046:SF16">
    <property type="entry name" value="ADP-RIBOSE PYROPHOSPHATASE YJHB-RELATED"/>
    <property type="match status" value="1"/>
</dbReference>
<dbReference type="PRINTS" id="PR00502">
    <property type="entry name" value="NUDIXFAMILY"/>
</dbReference>
<dbReference type="AlphaFoldDB" id="A0A1H8KAW3"/>
<dbReference type="SUPFAM" id="SSF55811">
    <property type="entry name" value="Nudix"/>
    <property type="match status" value="1"/>
</dbReference>
<dbReference type="PROSITE" id="PS51462">
    <property type="entry name" value="NUDIX"/>
    <property type="match status" value="1"/>
</dbReference>
<keyword evidence="5" id="KW-1185">Reference proteome</keyword>
<dbReference type="PANTHER" id="PTHR43046">
    <property type="entry name" value="GDP-MANNOSE MANNOSYL HYDROLASE"/>
    <property type="match status" value="1"/>
</dbReference>
<evidence type="ECO:0000313" key="4">
    <source>
        <dbReference type="EMBL" id="SEN89568.1"/>
    </source>
</evidence>
<dbReference type="InterPro" id="IPR000086">
    <property type="entry name" value="NUDIX_hydrolase_dom"/>
</dbReference>
<dbReference type="Proteomes" id="UP000181951">
    <property type="component" value="Unassembled WGS sequence"/>
</dbReference>
<comment type="cofactor">
    <cofactor evidence="1">
        <name>Mg(2+)</name>
        <dbReference type="ChEBI" id="CHEBI:18420"/>
    </cofactor>
</comment>
<sequence length="213" mass="23291">MSPEFQTTHRDAVIADWIARIYGMINELNVFDRTNPYSASRANRLAVIAQEMNGVLEGSRDLRNDARATSVLQHLSPLVSVDCLVLRGEQVLLVQKKGTDRWVMPGGLMEMGESLAAAGRREVAEEAGLDVVVHGIVGMFDSTLLETGEGVHILDVTLSATAAGGTPSPGEETQRAAWWRLDCLPVLEPPHEQRLRTSLDNRESPLLTPWIGA</sequence>
<dbReference type="InterPro" id="IPR015797">
    <property type="entry name" value="NUDIX_hydrolase-like_dom_sf"/>
</dbReference>
<dbReference type="GO" id="GO:0016787">
    <property type="term" value="F:hydrolase activity"/>
    <property type="evidence" value="ECO:0007669"/>
    <property type="project" value="UniProtKB-KW"/>
</dbReference>
<reference evidence="4 5" key="1">
    <citation type="submission" date="2016-10" db="EMBL/GenBank/DDBJ databases">
        <authorList>
            <person name="de Groot N.N."/>
        </authorList>
    </citation>
    <scope>NUCLEOTIDE SEQUENCE [LARGE SCALE GENOMIC DNA]</scope>
    <source>
        <strain evidence="4 5">CGMCC 4.2026</strain>
    </source>
</reference>
<dbReference type="Gene3D" id="3.90.79.10">
    <property type="entry name" value="Nucleoside Triphosphate Pyrophosphohydrolase"/>
    <property type="match status" value="1"/>
</dbReference>
<keyword evidence="2" id="KW-0378">Hydrolase</keyword>
<accession>A0A1H8KAW3</accession>
<evidence type="ECO:0000256" key="1">
    <source>
        <dbReference type="ARBA" id="ARBA00001946"/>
    </source>
</evidence>
<evidence type="ECO:0000259" key="3">
    <source>
        <dbReference type="PROSITE" id="PS51462"/>
    </source>
</evidence>
<name>A0A1H8KAW3_9ACTN</name>
<evidence type="ECO:0000256" key="2">
    <source>
        <dbReference type="ARBA" id="ARBA00022801"/>
    </source>
</evidence>
<dbReference type="EMBL" id="FODD01000012">
    <property type="protein sequence ID" value="SEN89568.1"/>
    <property type="molecule type" value="Genomic_DNA"/>
</dbReference>
<protein>
    <submittedName>
        <fullName evidence="4">ADP-ribose pyrophosphatase YjhB, NUDIX family</fullName>
    </submittedName>
</protein>
<dbReference type="STRING" id="310780.SAMN05216267_101272"/>
<feature type="domain" description="Nudix hydrolase" evidence="3">
    <location>
        <begin position="76"/>
        <end position="203"/>
    </location>
</feature>
<proteinExistence type="predicted"/>
<dbReference type="InterPro" id="IPR020476">
    <property type="entry name" value="Nudix_hydrolase"/>
</dbReference>
<evidence type="ECO:0000313" key="5">
    <source>
        <dbReference type="Proteomes" id="UP000181951"/>
    </source>
</evidence>
<organism evidence="4 5">
    <name type="scientific">Actinacidiphila rubida</name>
    <dbReference type="NCBI Taxonomy" id="310780"/>
    <lineage>
        <taxon>Bacteria</taxon>
        <taxon>Bacillati</taxon>
        <taxon>Actinomycetota</taxon>
        <taxon>Actinomycetes</taxon>
        <taxon>Kitasatosporales</taxon>
        <taxon>Streptomycetaceae</taxon>
        <taxon>Actinacidiphila</taxon>
    </lineage>
</organism>